<dbReference type="OrthoDB" id="9796786at2"/>
<evidence type="ECO:0000313" key="1">
    <source>
        <dbReference type="EMBL" id="AUB80278.1"/>
    </source>
</evidence>
<protein>
    <recommendedName>
        <fullName evidence="3">Transcriptional regulator</fullName>
    </recommendedName>
</protein>
<name>A0A2K8U3X4_9GAMM</name>
<evidence type="ECO:0000313" key="2">
    <source>
        <dbReference type="Proteomes" id="UP000232638"/>
    </source>
</evidence>
<accession>A0A2K8U3X4</accession>
<organism evidence="1 2">
    <name type="scientific">Candidatus Thiodictyon syntrophicum</name>
    <dbReference type="NCBI Taxonomy" id="1166950"/>
    <lineage>
        <taxon>Bacteria</taxon>
        <taxon>Pseudomonadati</taxon>
        <taxon>Pseudomonadota</taxon>
        <taxon>Gammaproteobacteria</taxon>
        <taxon>Chromatiales</taxon>
        <taxon>Chromatiaceae</taxon>
        <taxon>Thiodictyon</taxon>
    </lineage>
</organism>
<evidence type="ECO:0008006" key="3">
    <source>
        <dbReference type="Google" id="ProtNLM"/>
    </source>
</evidence>
<dbReference type="RefSeq" id="WP_100918079.1">
    <property type="nucleotide sequence ID" value="NZ_CP020370.1"/>
</dbReference>
<dbReference type="EMBL" id="CP020370">
    <property type="protein sequence ID" value="AUB80278.1"/>
    <property type="molecule type" value="Genomic_DNA"/>
</dbReference>
<gene>
    <name evidence="1" type="ORF">THSYN_04425</name>
</gene>
<dbReference type="AlphaFoldDB" id="A0A2K8U3X4"/>
<reference evidence="1 2" key="1">
    <citation type="submission" date="2017-03" db="EMBL/GenBank/DDBJ databases">
        <title>Complete genome sequence of Candidatus 'Thiodictyon syntrophicum' sp. nov. strain Cad16T, a photolithoautotroph purple sulfur bacterium isolated from an alpine meromictic lake.</title>
        <authorList>
            <person name="Luedin S.M."/>
            <person name="Pothier J.F."/>
            <person name="Danza F."/>
            <person name="Storelli N."/>
            <person name="Wittwer M."/>
            <person name="Tonolla M."/>
        </authorList>
    </citation>
    <scope>NUCLEOTIDE SEQUENCE [LARGE SCALE GENOMIC DNA]</scope>
    <source>
        <strain evidence="1 2">Cad16T</strain>
    </source>
</reference>
<dbReference type="KEGG" id="tsy:THSYN_04425"/>
<proteinExistence type="predicted"/>
<dbReference type="Proteomes" id="UP000232638">
    <property type="component" value="Chromosome"/>
</dbReference>
<keyword evidence="2" id="KW-1185">Reference proteome</keyword>
<sequence length="75" mass="8185">MDIRPIWTEPDYEAALDEIATLMGDDPLLGTPEGDHLDVLITLVQAYEAQYHSVPPPDPVAAIKFNVFQTPAGHG</sequence>